<evidence type="ECO:0000256" key="1">
    <source>
        <dbReference type="SAM" id="MobiDB-lite"/>
    </source>
</evidence>
<protein>
    <recommendedName>
        <fullName evidence="4">Head-tail adaptor protein</fullName>
    </recommendedName>
</protein>
<sequence length="109" mass="11977">MASGPRDKLVSLQRRSAGTDDYGEDMPAGWEEVGLEWARFFWGRGSERREAAQMQSQQSATIQLLDCALTRSMRAKDRIVLGELNFDIAAPGAPITRGELEFTVTAAAS</sequence>
<evidence type="ECO:0008006" key="4">
    <source>
        <dbReference type="Google" id="ProtNLM"/>
    </source>
</evidence>
<organism evidence="2 3">
    <name type="scientific">Novosphingobium pentaromativorans</name>
    <dbReference type="NCBI Taxonomy" id="205844"/>
    <lineage>
        <taxon>Bacteria</taxon>
        <taxon>Pseudomonadati</taxon>
        <taxon>Pseudomonadota</taxon>
        <taxon>Alphaproteobacteria</taxon>
        <taxon>Sphingomonadales</taxon>
        <taxon>Sphingomonadaceae</taxon>
        <taxon>Novosphingobium</taxon>
    </lineage>
</organism>
<feature type="region of interest" description="Disordered" evidence="1">
    <location>
        <begin position="1"/>
        <end position="25"/>
    </location>
</feature>
<dbReference type="InterPro" id="IPR008767">
    <property type="entry name" value="Phage_SPP1_head-tail_adaptor"/>
</dbReference>
<dbReference type="EMBL" id="QFPX01000006">
    <property type="protein sequence ID" value="PZQ55266.1"/>
    <property type="molecule type" value="Genomic_DNA"/>
</dbReference>
<comment type="caution">
    <text evidence="2">The sequence shown here is derived from an EMBL/GenBank/DDBJ whole genome shotgun (WGS) entry which is preliminary data.</text>
</comment>
<dbReference type="Pfam" id="PF05521">
    <property type="entry name" value="Phage_HCP"/>
    <property type="match status" value="1"/>
</dbReference>
<accession>A0A2W5NPC5</accession>
<evidence type="ECO:0000313" key="3">
    <source>
        <dbReference type="Proteomes" id="UP000249082"/>
    </source>
</evidence>
<proteinExistence type="predicted"/>
<dbReference type="Gene3D" id="2.40.10.270">
    <property type="entry name" value="Bacteriophage SPP1 head-tail adaptor protein"/>
    <property type="match status" value="1"/>
</dbReference>
<dbReference type="AlphaFoldDB" id="A0A2W5NPC5"/>
<dbReference type="InterPro" id="IPR038666">
    <property type="entry name" value="SSP1_head-tail_sf"/>
</dbReference>
<dbReference type="Proteomes" id="UP000249082">
    <property type="component" value="Unassembled WGS sequence"/>
</dbReference>
<name>A0A2W5NPC5_9SPHN</name>
<reference evidence="2 3" key="1">
    <citation type="submission" date="2017-08" db="EMBL/GenBank/DDBJ databases">
        <title>Infants hospitalized years apart are colonized by the same room-sourced microbial strains.</title>
        <authorList>
            <person name="Brooks B."/>
            <person name="Olm M.R."/>
            <person name="Firek B.A."/>
            <person name="Baker R."/>
            <person name="Thomas B.C."/>
            <person name="Morowitz M.J."/>
            <person name="Banfield J.F."/>
        </authorList>
    </citation>
    <scope>NUCLEOTIDE SEQUENCE [LARGE SCALE GENOMIC DNA]</scope>
    <source>
        <strain evidence="2">S2_005_002_R2_33</strain>
    </source>
</reference>
<gene>
    <name evidence="2" type="ORF">DI555_07905</name>
</gene>
<evidence type="ECO:0000313" key="2">
    <source>
        <dbReference type="EMBL" id="PZQ55266.1"/>
    </source>
</evidence>